<keyword evidence="2" id="KW-1185">Reference proteome</keyword>
<accession>D9X4H4</accession>
<organism evidence="1 2">
    <name type="scientific">Streptomyces viridochromogenes (strain DSM 40736 / JCM 4977 / BCRC 1201 / Tue 494)</name>
    <dbReference type="NCBI Taxonomy" id="591159"/>
    <lineage>
        <taxon>Bacteria</taxon>
        <taxon>Bacillati</taxon>
        <taxon>Actinomycetota</taxon>
        <taxon>Actinomycetes</taxon>
        <taxon>Kitasatosporales</taxon>
        <taxon>Streptomycetaceae</taxon>
        <taxon>Streptomyces</taxon>
    </lineage>
</organism>
<name>D9X4H4_STRVT</name>
<evidence type="ECO:0000313" key="1">
    <source>
        <dbReference type="EMBL" id="EFL29633.1"/>
    </source>
</evidence>
<gene>
    <name evidence="1" type="ORF">SSQG_00151</name>
</gene>
<dbReference type="EMBL" id="GG657757">
    <property type="protein sequence ID" value="EFL29633.1"/>
    <property type="molecule type" value="Genomic_DNA"/>
</dbReference>
<protein>
    <submittedName>
        <fullName evidence="1">Predicted protein</fullName>
    </submittedName>
</protein>
<dbReference type="Proteomes" id="UP000004184">
    <property type="component" value="Unassembled WGS sequence"/>
</dbReference>
<evidence type="ECO:0000313" key="2">
    <source>
        <dbReference type="Proteomes" id="UP000004184"/>
    </source>
</evidence>
<sequence length="106" mass="10826">MIAQDRQFGADPGDFVHVDFVSTSTVTVSAAVPASPRTVPHGSTAALCLVADGEADHAEVGGHGDVVADSAADQRGREVPAFAGGVRVGRGSRLFRTGPGTTRRRG</sequence>
<dbReference type="STRING" id="591159.SSQG_00151"/>
<dbReference type="AlphaFoldDB" id="D9X4H4"/>
<proteinExistence type="predicted"/>
<dbReference type="HOGENOM" id="CLU_2221823_0_0_11"/>
<reference evidence="2" key="1">
    <citation type="submission" date="2009-02" db="EMBL/GenBank/DDBJ databases">
        <title>Annotation of Streptomyces viridochromogenes strain DSM 40736.</title>
        <authorList>
            <consortium name="The Broad Institute Genome Sequencing Platform"/>
            <consortium name="Broad Institute Microbial Sequencing Center"/>
            <person name="Fischbach M."/>
            <person name="Godfrey P."/>
            <person name="Ward D."/>
            <person name="Young S."/>
            <person name="Zeng Q."/>
            <person name="Koehrsen M."/>
            <person name="Alvarado L."/>
            <person name="Berlin A.M."/>
            <person name="Bochicchio J."/>
            <person name="Borenstein D."/>
            <person name="Chapman S.B."/>
            <person name="Chen Z."/>
            <person name="Engels R."/>
            <person name="Freedman E."/>
            <person name="Gellesch M."/>
            <person name="Goldberg J."/>
            <person name="Griggs A."/>
            <person name="Gujja S."/>
            <person name="Heilman E.R."/>
            <person name="Heiman D.I."/>
            <person name="Hepburn T.A."/>
            <person name="Howarth C."/>
            <person name="Jen D."/>
            <person name="Larson L."/>
            <person name="Lewis B."/>
            <person name="Mehta T."/>
            <person name="Park D."/>
            <person name="Pearson M."/>
            <person name="Richards J."/>
            <person name="Roberts A."/>
            <person name="Saif S."/>
            <person name="Shea T.D."/>
            <person name="Shenoy N."/>
            <person name="Sisk P."/>
            <person name="Stolte C."/>
            <person name="Sykes S.N."/>
            <person name="Thomson T."/>
            <person name="Walk T."/>
            <person name="White J."/>
            <person name="Yandava C."/>
            <person name="Straight P."/>
            <person name="Clardy J."/>
            <person name="Hung D."/>
            <person name="Kolter R."/>
            <person name="Mekalanos J."/>
            <person name="Walker S."/>
            <person name="Walsh C.T."/>
            <person name="Wieland-Brown L.C."/>
            <person name="Haas B."/>
            <person name="Nusbaum C."/>
            <person name="Birren B."/>
        </authorList>
    </citation>
    <scope>NUCLEOTIDE SEQUENCE [LARGE SCALE GENOMIC DNA]</scope>
    <source>
        <strain evidence="2">DSM 40736 / JCM 4977 / BCRC 1201 / Tue 494</strain>
    </source>
</reference>